<feature type="non-terminal residue" evidence="2">
    <location>
        <position position="1"/>
    </location>
</feature>
<feature type="compositionally biased region" description="Acidic residues" evidence="1">
    <location>
        <begin position="109"/>
        <end position="119"/>
    </location>
</feature>
<evidence type="ECO:0000313" key="2">
    <source>
        <dbReference type="EMBL" id="RRT38207.1"/>
    </source>
</evidence>
<name>A0A426XFE8_ENSVE</name>
<gene>
    <name evidence="2" type="ORF">B296_00046571</name>
</gene>
<dbReference type="AlphaFoldDB" id="A0A426XFE8"/>
<feature type="compositionally biased region" description="Acidic residues" evidence="1">
    <location>
        <begin position="83"/>
        <end position="101"/>
    </location>
</feature>
<feature type="region of interest" description="Disordered" evidence="1">
    <location>
        <begin position="72"/>
        <end position="119"/>
    </location>
</feature>
<organism evidence="2 3">
    <name type="scientific">Ensete ventricosum</name>
    <name type="common">Abyssinian banana</name>
    <name type="synonym">Musa ensete</name>
    <dbReference type="NCBI Taxonomy" id="4639"/>
    <lineage>
        <taxon>Eukaryota</taxon>
        <taxon>Viridiplantae</taxon>
        <taxon>Streptophyta</taxon>
        <taxon>Embryophyta</taxon>
        <taxon>Tracheophyta</taxon>
        <taxon>Spermatophyta</taxon>
        <taxon>Magnoliopsida</taxon>
        <taxon>Liliopsida</taxon>
        <taxon>Zingiberales</taxon>
        <taxon>Musaceae</taxon>
        <taxon>Ensete</taxon>
    </lineage>
</organism>
<protein>
    <submittedName>
        <fullName evidence="2">Uncharacterized protein</fullName>
    </submittedName>
</protein>
<dbReference type="Proteomes" id="UP000287651">
    <property type="component" value="Unassembled WGS sequence"/>
</dbReference>
<reference evidence="2 3" key="1">
    <citation type="journal article" date="2014" name="Agronomy (Basel)">
        <title>A Draft Genome Sequence for Ensete ventricosum, the Drought-Tolerant Tree Against Hunger.</title>
        <authorList>
            <person name="Harrison J."/>
            <person name="Moore K.A."/>
            <person name="Paszkiewicz K."/>
            <person name="Jones T."/>
            <person name="Grant M."/>
            <person name="Ambacheew D."/>
            <person name="Muzemil S."/>
            <person name="Studholme D.J."/>
        </authorList>
    </citation>
    <scope>NUCLEOTIDE SEQUENCE [LARGE SCALE GENOMIC DNA]</scope>
</reference>
<dbReference type="EMBL" id="AMZH03021427">
    <property type="protein sequence ID" value="RRT38207.1"/>
    <property type="molecule type" value="Genomic_DNA"/>
</dbReference>
<comment type="caution">
    <text evidence="2">The sequence shown here is derived from an EMBL/GenBank/DDBJ whole genome shotgun (WGS) entry which is preliminary data.</text>
</comment>
<evidence type="ECO:0000313" key="3">
    <source>
        <dbReference type="Proteomes" id="UP000287651"/>
    </source>
</evidence>
<sequence>LYATGYYLNPEFFYKIKYVQDKIIHELSLYKNAEGLFDNEDDRLRWVDVARASGVGELQIYIKQMMKRKMSATTSSSAPDIVENIENETYSDDDEGLEEEDKLNKDDLFENDDNINYDE</sequence>
<accession>A0A426XFE8</accession>
<evidence type="ECO:0000256" key="1">
    <source>
        <dbReference type="SAM" id="MobiDB-lite"/>
    </source>
</evidence>
<proteinExistence type="predicted"/>